<dbReference type="InterPro" id="IPR036279">
    <property type="entry name" value="5-3_exonuclease_C_sf"/>
</dbReference>
<feature type="compositionally biased region" description="Basic residues" evidence="1">
    <location>
        <begin position="400"/>
        <end position="409"/>
    </location>
</feature>
<dbReference type="Pfam" id="PF18704">
    <property type="entry name" value="Chromo_2"/>
    <property type="match status" value="1"/>
</dbReference>
<dbReference type="GO" id="GO:0017108">
    <property type="term" value="F:5'-flap endonuclease activity"/>
    <property type="evidence" value="ECO:0007669"/>
    <property type="project" value="TreeGrafter"/>
</dbReference>
<dbReference type="SUPFAM" id="SSF47807">
    <property type="entry name" value="5' to 3' exonuclease, C-terminal subdomain"/>
    <property type="match status" value="1"/>
</dbReference>
<dbReference type="InterPro" id="IPR041012">
    <property type="entry name" value="GEN_chromo"/>
</dbReference>
<dbReference type="Proteomes" id="UP000838878">
    <property type="component" value="Chromosome 3"/>
</dbReference>
<name>A0A8J9VMD9_9NEOP</name>
<dbReference type="PANTHER" id="PTHR11081">
    <property type="entry name" value="FLAP ENDONUCLEASE FAMILY MEMBER"/>
    <property type="match status" value="1"/>
</dbReference>
<keyword evidence="4" id="KW-1185">Reference proteome</keyword>
<evidence type="ECO:0000313" key="4">
    <source>
        <dbReference type="Proteomes" id="UP000838878"/>
    </source>
</evidence>
<feature type="region of interest" description="Disordered" evidence="1">
    <location>
        <begin position="374"/>
        <end position="413"/>
    </location>
</feature>
<dbReference type="OrthoDB" id="2959108at2759"/>
<dbReference type="SUPFAM" id="SSF88723">
    <property type="entry name" value="PIN domain-like"/>
    <property type="match status" value="1"/>
</dbReference>
<dbReference type="Gene3D" id="3.40.50.1010">
    <property type="entry name" value="5'-nuclease"/>
    <property type="match status" value="1"/>
</dbReference>
<gene>
    <name evidence="3" type="ORF">BINO364_LOCUS8578</name>
</gene>
<proteinExistence type="predicted"/>
<feature type="domain" description="XPG-I" evidence="2">
    <location>
        <begin position="43"/>
        <end position="115"/>
    </location>
</feature>
<feature type="compositionally biased region" description="Basic residues" evidence="1">
    <location>
        <begin position="379"/>
        <end position="391"/>
    </location>
</feature>
<organism evidence="3 4">
    <name type="scientific">Brenthis ino</name>
    <name type="common">lesser marbled fritillary</name>
    <dbReference type="NCBI Taxonomy" id="405034"/>
    <lineage>
        <taxon>Eukaryota</taxon>
        <taxon>Metazoa</taxon>
        <taxon>Ecdysozoa</taxon>
        <taxon>Arthropoda</taxon>
        <taxon>Hexapoda</taxon>
        <taxon>Insecta</taxon>
        <taxon>Pterygota</taxon>
        <taxon>Neoptera</taxon>
        <taxon>Endopterygota</taxon>
        <taxon>Lepidoptera</taxon>
        <taxon>Glossata</taxon>
        <taxon>Ditrysia</taxon>
        <taxon>Papilionoidea</taxon>
        <taxon>Nymphalidae</taxon>
        <taxon>Heliconiinae</taxon>
        <taxon>Argynnini</taxon>
        <taxon>Brenthis</taxon>
    </lineage>
</organism>
<dbReference type="InterPro" id="IPR006084">
    <property type="entry name" value="XPG/Rad2"/>
</dbReference>
<feature type="non-terminal residue" evidence="3">
    <location>
        <position position="632"/>
    </location>
</feature>
<reference evidence="3" key="1">
    <citation type="submission" date="2021-12" db="EMBL/GenBank/DDBJ databases">
        <authorList>
            <person name="Martin H S."/>
        </authorList>
    </citation>
    <scope>NUCLEOTIDE SEQUENCE</scope>
</reference>
<dbReference type="EMBL" id="OV170223">
    <property type="protein sequence ID" value="CAH0722650.1"/>
    <property type="molecule type" value="Genomic_DNA"/>
</dbReference>
<evidence type="ECO:0000259" key="2">
    <source>
        <dbReference type="SMART" id="SM00484"/>
    </source>
</evidence>
<dbReference type="AlphaFoldDB" id="A0A8J9VMD9"/>
<sequence>MAARNAIQFRGAAPKSDAAKSKGANISRKRFKGVLKECETLLRTMGVRCVKGRGEAEATCARLNAKVVSQDSDCFAYGAKLVYRNFSVSSSAGGGAMQGSVDCYDAQKMFQSIGFGRKKMVALALLCGCDYGLGACGSAITTVVSFLHTLSEDEAIHRLLNWVSDPEHYENQNRWVSTPGRCDRCGHMGRTHMKNGCPVCVTHKGCTDTGHKSKVSEVKRELSLRNRALSSGMPFPEPKVMKEFLDTTPEDIDLDSLKTPTPSLIQFVKIMSNKLDWSERYCVEKFLPLLTKWHLQEYVPCRTIKPIEIKKKRNPRGVPSYEVLWTDISGQYEALIPDNQFEEGEDTLGPWISTERQALMRRYYPNLVEQYEESIKKPPKEKKTRSRKKKEQPKDQSDKPKRKYNRKPKKLQDFAMSNLNESLKNMSLSKQSDPNSSKLQVSVCVNKLKRKLRKANTIESYLRPCKKRKSKKDSFNHSIKNLSMKNYSMRKLLEGKENLHGNLGLSILDMSCEGQDSDLSDIVDQIVSRPQKVTTAKVNSNFVKLIFESKQMKTIINQRFNRNCSTPKSSPAKSFPDMKCSSSISKANTSHFFDKLTDERDAFEISIEYKHKSAVILDCDSTLDYSLPDVCL</sequence>
<evidence type="ECO:0000313" key="3">
    <source>
        <dbReference type="EMBL" id="CAH0722650.1"/>
    </source>
</evidence>
<dbReference type="InterPro" id="IPR006086">
    <property type="entry name" value="XPG-I_dom"/>
</dbReference>
<dbReference type="GO" id="GO:0000400">
    <property type="term" value="F:four-way junction DNA binding"/>
    <property type="evidence" value="ECO:0007669"/>
    <property type="project" value="TreeGrafter"/>
</dbReference>
<dbReference type="Pfam" id="PF00867">
    <property type="entry name" value="XPG_I"/>
    <property type="match status" value="1"/>
</dbReference>
<protein>
    <recommendedName>
        <fullName evidence="2">XPG-I domain-containing protein</fullName>
    </recommendedName>
</protein>
<evidence type="ECO:0000256" key="1">
    <source>
        <dbReference type="SAM" id="MobiDB-lite"/>
    </source>
</evidence>
<dbReference type="InterPro" id="IPR029060">
    <property type="entry name" value="PIN-like_dom_sf"/>
</dbReference>
<dbReference type="SMART" id="SM00484">
    <property type="entry name" value="XPGI"/>
    <property type="match status" value="1"/>
</dbReference>
<dbReference type="PANTHER" id="PTHR11081:SF70">
    <property type="entry name" value="FLAP ENDONUCLEASE GEN HOMOLOG 1"/>
    <property type="match status" value="1"/>
</dbReference>
<accession>A0A8J9VMD9</accession>